<dbReference type="CDD" id="cd24012">
    <property type="entry name" value="ASKHA_NBD_KDGal-kinase"/>
    <property type="match status" value="1"/>
</dbReference>
<evidence type="ECO:0000313" key="2">
    <source>
        <dbReference type="Proteomes" id="UP000501568"/>
    </source>
</evidence>
<dbReference type="AlphaFoldDB" id="A0A6G6Y5U9"/>
<dbReference type="GO" id="GO:0008671">
    <property type="term" value="F:2-dehydro-3-deoxygalactonokinase activity"/>
    <property type="evidence" value="ECO:0007669"/>
    <property type="project" value="InterPro"/>
</dbReference>
<dbReference type="InterPro" id="IPR007729">
    <property type="entry name" value="DGOK"/>
</dbReference>
<dbReference type="KEGG" id="spzr:G5C33_10825"/>
<evidence type="ECO:0000313" key="1">
    <source>
        <dbReference type="EMBL" id="QIG80221.1"/>
    </source>
</evidence>
<dbReference type="Gene3D" id="3.30.420.310">
    <property type="entry name" value="2-keto-3-deoxy-galactonokinase, C-terminal domain"/>
    <property type="match status" value="1"/>
</dbReference>
<keyword evidence="1" id="KW-0418">Kinase</keyword>
<organism evidence="1 2">
    <name type="scientific">Stakelama tenebrarum</name>
    <dbReference type="NCBI Taxonomy" id="2711215"/>
    <lineage>
        <taxon>Bacteria</taxon>
        <taxon>Pseudomonadati</taxon>
        <taxon>Pseudomonadota</taxon>
        <taxon>Alphaproteobacteria</taxon>
        <taxon>Sphingomonadales</taxon>
        <taxon>Sphingomonadaceae</taxon>
        <taxon>Stakelama</taxon>
    </lineage>
</organism>
<protein>
    <submittedName>
        <fullName evidence="1">2-dehydro-3-deoxygalactonokinase</fullName>
    </submittedName>
</protein>
<dbReference type="Gene3D" id="3.30.420.300">
    <property type="entry name" value="2-keto-3-deoxy-galactonokinase, substrate binding domain"/>
    <property type="match status" value="1"/>
</dbReference>
<name>A0A6G6Y5U9_9SPHN</name>
<dbReference type="EMBL" id="CP049109">
    <property type="protein sequence ID" value="QIG80221.1"/>
    <property type="molecule type" value="Genomic_DNA"/>
</dbReference>
<keyword evidence="2" id="KW-1185">Reference proteome</keyword>
<dbReference type="Proteomes" id="UP000501568">
    <property type="component" value="Chromosome"/>
</dbReference>
<gene>
    <name evidence="1" type="ORF">G5C33_10825</name>
</gene>
<keyword evidence="1" id="KW-0808">Transferase</keyword>
<dbReference type="GO" id="GO:0034194">
    <property type="term" value="P:D-galactonate catabolic process"/>
    <property type="evidence" value="ECO:0007669"/>
    <property type="project" value="InterPro"/>
</dbReference>
<sequence length="293" mass="30790">MPEKGAYIAIDWGTTNRRVHLVAASGRALRSERDDRGVLAMEPTDYPAAIADVRERFGTLPILAAGMIGSNRGWVDVPYVDLPTGFAALAEAVVCPEESVFLIPGVARRQRDRADVMRGEEVQVLGAIAADMAPGDGHFCQPGTHNKWVVTDAGRIVDFATTMTGELFALLKAQGTLAGMLNAPVCDGPAFREGLARGTTCRDLSAQLFGVRAGVLLETIAPEDAASYASGVLIGADVRAQSDSSAGRIHLIAQGTLATLYAAAFAAAGMRVVAIDSDAAFLAGVHGIWEKLQ</sequence>
<accession>A0A6G6Y5U9</accession>
<dbReference type="InterPro" id="IPR042257">
    <property type="entry name" value="DGOK_C"/>
</dbReference>
<dbReference type="RefSeq" id="WP_165327226.1">
    <property type="nucleotide sequence ID" value="NZ_CP049109.1"/>
</dbReference>
<reference evidence="1 2" key="1">
    <citation type="submission" date="2020-02" db="EMBL/GenBank/DDBJ databases">
        <authorList>
            <person name="Zheng R.K."/>
            <person name="Sun C.M."/>
        </authorList>
    </citation>
    <scope>NUCLEOTIDE SEQUENCE [LARGE SCALE GENOMIC DNA]</scope>
    <source>
        <strain evidence="2">zrk23</strain>
    </source>
</reference>
<proteinExistence type="predicted"/>
<dbReference type="Pfam" id="PF05035">
    <property type="entry name" value="DGOK"/>
    <property type="match status" value="1"/>
</dbReference>
<dbReference type="InterPro" id="IPR042258">
    <property type="entry name" value="DGOK_N"/>
</dbReference>